<feature type="domain" description="Response regulatory" evidence="4">
    <location>
        <begin position="2"/>
        <end position="118"/>
    </location>
</feature>
<dbReference type="PROSITE" id="PS50110">
    <property type="entry name" value="RESPONSE_REGULATORY"/>
    <property type="match status" value="1"/>
</dbReference>
<comment type="caution">
    <text evidence="5">The sequence shown here is derived from an EMBL/GenBank/DDBJ whole genome shotgun (WGS) entry which is preliminary data.</text>
</comment>
<name>A0A2M7TZ20_9BACT</name>
<dbReference type="InterPro" id="IPR050595">
    <property type="entry name" value="Bact_response_regulator"/>
</dbReference>
<reference evidence="6" key="1">
    <citation type="submission" date="2017-09" db="EMBL/GenBank/DDBJ databases">
        <title>Depth-based differentiation of microbial function through sediment-hosted aquifers and enrichment of novel symbionts in the deep terrestrial subsurface.</title>
        <authorList>
            <person name="Probst A.J."/>
            <person name="Ladd B."/>
            <person name="Jarett J.K."/>
            <person name="Geller-Mcgrath D.E."/>
            <person name="Sieber C.M.K."/>
            <person name="Emerson J.B."/>
            <person name="Anantharaman K."/>
            <person name="Thomas B.C."/>
            <person name="Malmstrom R."/>
            <person name="Stieglmeier M."/>
            <person name="Klingl A."/>
            <person name="Woyke T."/>
            <person name="Ryan C.M."/>
            <person name="Banfield J.F."/>
        </authorList>
    </citation>
    <scope>NUCLEOTIDE SEQUENCE [LARGE SCALE GENOMIC DNA]</scope>
</reference>
<evidence type="ECO:0000256" key="1">
    <source>
        <dbReference type="ARBA" id="ARBA00022553"/>
    </source>
</evidence>
<evidence type="ECO:0000256" key="3">
    <source>
        <dbReference type="PROSITE-ProRule" id="PRU00169"/>
    </source>
</evidence>
<dbReference type="GO" id="GO:0000160">
    <property type="term" value="P:phosphorelay signal transduction system"/>
    <property type="evidence" value="ECO:0007669"/>
    <property type="project" value="UniProtKB-KW"/>
</dbReference>
<dbReference type="EMBL" id="PFOB01000032">
    <property type="protein sequence ID" value="PIZ63081.1"/>
    <property type="molecule type" value="Genomic_DNA"/>
</dbReference>
<dbReference type="PANTHER" id="PTHR44591:SF14">
    <property type="entry name" value="PROTEIN PILG"/>
    <property type="match status" value="1"/>
</dbReference>
<feature type="modified residue" description="4-aspartylphosphate" evidence="3">
    <location>
        <position position="51"/>
    </location>
</feature>
<dbReference type="PANTHER" id="PTHR44591">
    <property type="entry name" value="STRESS RESPONSE REGULATOR PROTEIN 1"/>
    <property type="match status" value="1"/>
</dbReference>
<dbReference type="Pfam" id="PF00072">
    <property type="entry name" value="Response_reg"/>
    <property type="match status" value="1"/>
</dbReference>
<proteinExistence type="predicted"/>
<evidence type="ECO:0000313" key="5">
    <source>
        <dbReference type="EMBL" id="PIZ63081.1"/>
    </source>
</evidence>
<dbReference type="AlphaFoldDB" id="A0A2M7TZ20"/>
<dbReference type="InterPro" id="IPR001789">
    <property type="entry name" value="Sig_transdc_resp-reg_receiver"/>
</dbReference>
<evidence type="ECO:0000256" key="2">
    <source>
        <dbReference type="ARBA" id="ARBA00023012"/>
    </source>
</evidence>
<organism evidence="5 6">
    <name type="scientific">Candidatus Roizmanbacteria bacterium CG_4_10_14_0_2_um_filter_39_13</name>
    <dbReference type="NCBI Taxonomy" id="1974825"/>
    <lineage>
        <taxon>Bacteria</taxon>
        <taxon>Candidatus Roizmaniibacteriota</taxon>
    </lineage>
</organism>
<accession>A0A2M7TZ20</accession>
<keyword evidence="1 3" id="KW-0597">Phosphoprotein</keyword>
<dbReference type="SMART" id="SM00448">
    <property type="entry name" value="REC"/>
    <property type="match status" value="1"/>
</dbReference>
<sequence>MYILIAEDDIFFQKFYKNELEQHGFEVQVVSNGTEALTSIAQRNPDLLILDIIMPMMDGFEVLEELSKSGKITTLPVLIFSTLGQEADVKHAIDLGAKGYVNKSFFDFDSLLIKIKAVTGT</sequence>
<evidence type="ECO:0000313" key="6">
    <source>
        <dbReference type="Proteomes" id="UP000228503"/>
    </source>
</evidence>
<dbReference type="Gene3D" id="3.40.50.2300">
    <property type="match status" value="1"/>
</dbReference>
<keyword evidence="2" id="KW-0902">Two-component regulatory system</keyword>
<gene>
    <name evidence="5" type="ORF">COY16_02840</name>
</gene>
<evidence type="ECO:0000259" key="4">
    <source>
        <dbReference type="PROSITE" id="PS50110"/>
    </source>
</evidence>
<dbReference type="SUPFAM" id="SSF52172">
    <property type="entry name" value="CheY-like"/>
    <property type="match status" value="1"/>
</dbReference>
<dbReference type="InterPro" id="IPR011006">
    <property type="entry name" value="CheY-like_superfamily"/>
</dbReference>
<protein>
    <recommendedName>
        <fullName evidence="4">Response regulatory domain-containing protein</fullName>
    </recommendedName>
</protein>
<dbReference type="Proteomes" id="UP000228503">
    <property type="component" value="Unassembled WGS sequence"/>
</dbReference>